<comment type="similarity">
    <text evidence="8">Belongs to the DEAD box helicase family. CshA subfamily.</text>
</comment>
<dbReference type="PROSITE" id="PS51194">
    <property type="entry name" value="HELICASE_CTER"/>
    <property type="match status" value="1"/>
</dbReference>
<dbReference type="InterPro" id="IPR001650">
    <property type="entry name" value="Helicase_C-like"/>
</dbReference>
<keyword evidence="1 8" id="KW-0963">Cytoplasm</keyword>
<evidence type="ECO:0000259" key="11">
    <source>
        <dbReference type="PROSITE" id="PS51192"/>
    </source>
</evidence>
<keyword evidence="5 8" id="KW-0067">ATP-binding</keyword>
<dbReference type="InterPro" id="IPR000629">
    <property type="entry name" value="RNA-helicase_DEAD-box_CS"/>
</dbReference>
<dbReference type="PROSITE" id="PS51195">
    <property type="entry name" value="Q_MOTIF"/>
    <property type="match status" value="1"/>
</dbReference>
<dbReference type="PROSITE" id="PS00039">
    <property type="entry name" value="DEAD_ATP_HELICASE"/>
    <property type="match status" value="1"/>
</dbReference>
<feature type="domain" description="DEAD-box RNA helicase Q" evidence="13">
    <location>
        <begin position="2"/>
        <end position="30"/>
    </location>
</feature>
<keyword evidence="3 8" id="KW-0378">Hydrolase</keyword>
<dbReference type="SMART" id="SM00490">
    <property type="entry name" value="HELICc"/>
    <property type="match status" value="1"/>
</dbReference>
<evidence type="ECO:0000256" key="3">
    <source>
        <dbReference type="ARBA" id="ARBA00022801"/>
    </source>
</evidence>
<evidence type="ECO:0000256" key="5">
    <source>
        <dbReference type="ARBA" id="ARBA00022840"/>
    </source>
</evidence>
<organism evidence="14 15">
    <name type="scientific">Rossellomorea oryzaecorticis</name>
    <dbReference type="NCBI Taxonomy" id="1396505"/>
    <lineage>
        <taxon>Bacteria</taxon>
        <taxon>Bacillati</taxon>
        <taxon>Bacillota</taxon>
        <taxon>Bacilli</taxon>
        <taxon>Bacillales</taxon>
        <taxon>Bacillaceae</taxon>
        <taxon>Rossellomorea</taxon>
    </lineage>
</organism>
<evidence type="ECO:0000313" key="14">
    <source>
        <dbReference type="EMBL" id="MEL3972896.1"/>
    </source>
</evidence>
<reference evidence="14 15" key="1">
    <citation type="submission" date="2024-04" db="EMBL/GenBank/DDBJ databases">
        <title>Bacillus oryzaecorticis sp. nov., a moderately halophilic bacterium isolated from rice husks.</title>
        <authorList>
            <person name="Zhu H.-S."/>
        </authorList>
    </citation>
    <scope>NUCLEOTIDE SEQUENCE [LARGE SCALE GENOMIC DNA]</scope>
    <source>
        <strain evidence="14 15">ZC255</strain>
    </source>
</reference>
<comment type="subunit">
    <text evidence="8">Oligomerizes, may be a member of the RNA degradosome.</text>
</comment>
<protein>
    <recommendedName>
        <fullName evidence="8">DEAD-box ATP-dependent RNA helicase CshA</fullName>
        <ecNumber evidence="8">3.6.4.13</ecNumber>
    </recommendedName>
</protein>
<dbReference type="Pfam" id="PF00271">
    <property type="entry name" value="Helicase_C"/>
    <property type="match status" value="1"/>
</dbReference>
<name>A0ABU9K9Y6_9BACI</name>
<dbReference type="Pfam" id="PF00270">
    <property type="entry name" value="DEAD"/>
    <property type="match status" value="1"/>
</dbReference>
<dbReference type="PANTHER" id="PTHR47963:SF5">
    <property type="entry name" value="DEAD-BOX ATP-DEPENDENT RNA HELICASE CSHA"/>
    <property type="match status" value="1"/>
</dbReference>
<proteinExistence type="inferred from homology"/>
<dbReference type="InterPro" id="IPR050547">
    <property type="entry name" value="DEAD_box_RNA_helicases"/>
</dbReference>
<keyword evidence="7 8" id="KW-0346">Stress response</keyword>
<feature type="compositionally biased region" description="Gly residues" evidence="10">
    <location>
        <begin position="442"/>
        <end position="480"/>
    </location>
</feature>
<dbReference type="Proteomes" id="UP001389717">
    <property type="component" value="Unassembled WGS sequence"/>
</dbReference>
<feature type="domain" description="Helicase ATP-binding" evidence="11">
    <location>
        <begin position="33"/>
        <end position="203"/>
    </location>
</feature>
<evidence type="ECO:0000256" key="4">
    <source>
        <dbReference type="ARBA" id="ARBA00022806"/>
    </source>
</evidence>
<dbReference type="HAMAP" id="MF_01493">
    <property type="entry name" value="DEAD_helicase_CshA"/>
    <property type="match status" value="1"/>
</dbReference>
<dbReference type="EMBL" id="JBBYAF010000020">
    <property type="protein sequence ID" value="MEL3972896.1"/>
    <property type="molecule type" value="Genomic_DNA"/>
</dbReference>
<evidence type="ECO:0000256" key="6">
    <source>
        <dbReference type="ARBA" id="ARBA00022884"/>
    </source>
</evidence>
<dbReference type="PROSITE" id="PS51192">
    <property type="entry name" value="HELICASE_ATP_BIND_1"/>
    <property type="match status" value="1"/>
</dbReference>
<dbReference type="GO" id="GO:0004386">
    <property type="term" value="F:helicase activity"/>
    <property type="evidence" value="ECO:0007669"/>
    <property type="project" value="UniProtKB-KW"/>
</dbReference>
<evidence type="ECO:0000256" key="10">
    <source>
        <dbReference type="SAM" id="MobiDB-lite"/>
    </source>
</evidence>
<dbReference type="Gene3D" id="3.40.50.300">
    <property type="entry name" value="P-loop containing nucleotide triphosphate hydrolases"/>
    <property type="match status" value="2"/>
</dbReference>
<keyword evidence="2 8" id="KW-0547">Nucleotide-binding</keyword>
<dbReference type="InterPro" id="IPR014014">
    <property type="entry name" value="RNA_helicase_DEAD_Q_motif"/>
</dbReference>
<evidence type="ECO:0000259" key="12">
    <source>
        <dbReference type="PROSITE" id="PS51194"/>
    </source>
</evidence>
<keyword evidence="6 8" id="KW-0694">RNA-binding</keyword>
<dbReference type="PANTHER" id="PTHR47963">
    <property type="entry name" value="DEAD-BOX ATP-DEPENDENT RNA HELICASE 47, MITOCHONDRIAL"/>
    <property type="match status" value="1"/>
</dbReference>
<sequence>MTKFADLNLSASTLKSVKRMGFEEATPIQASTIPAGLEGKDIIGQAQTGTGKTTAFGIPMIEKIDMKNPNVQALVIAPTRELAIQVSEELYRIGSDKRARVLSVYGGQDIQRQIRAMKKNPHIIVGTPGRLLDHIKRRTLKLDNVETLVLDEADEMLNMGFIEDIESILETVPSTRQTLLFSATMPDPIRRIAERFMTEPEVIKVKSKEVTVSNIEQYFTKVTEKEKFDVLSRLIDVQSPELAIVFGRTKRRVDELSRALSIRGYLAEGIHGDLSQARRMTVLKKFKEGRIDILIATDVAARGLDISGVTHVYNFDIPQDPESYVHRIGRTGRAGKKGMSITFVTPREMGYLRVVEQTTKKKMMGLKPPSLNEAMEGQQRLALDKLTEAAKESDLKDYSQLAEEFLNDHDPIQAVAAAIRVLTKEPDTTPVEISEERPLPSRGGGGNRGGYKGGSRSGKGGGRGGSGGPRGGGSRGGSSRGGDRRGGGKPQSSGRRKSYNNN</sequence>
<comment type="caution">
    <text evidence="14">The sequence shown here is derived from an EMBL/GenBank/DDBJ whole genome shotgun (WGS) entry which is preliminary data.</text>
</comment>
<comment type="catalytic activity">
    <reaction evidence="8">
        <text>ATP + H2O = ADP + phosphate + H(+)</text>
        <dbReference type="Rhea" id="RHEA:13065"/>
        <dbReference type="ChEBI" id="CHEBI:15377"/>
        <dbReference type="ChEBI" id="CHEBI:15378"/>
        <dbReference type="ChEBI" id="CHEBI:30616"/>
        <dbReference type="ChEBI" id="CHEBI:43474"/>
        <dbReference type="ChEBI" id="CHEBI:456216"/>
        <dbReference type="EC" id="3.6.4.13"/>
    </reaction>
</comment>
<evidence type="ECO:0000256" key="2">
    <source>
        <dbReference type="ARBA" id="ARBA00022741"/>
    </source>
</evidence>
<evidence type="ECO:0000256" key="1">
    <source>
        <dbReference type="ARBA" id="ARBA00022490"/>
    </source>
</evidence>
<gene>
    <name evidence="8" type="primary">cshA</name>
    <name evidence="14" type="ORF">AAEO50_11440</name>
</gene>
<accession>A0ABU9K9Y6</accession>
<keyword evidence="15" id="KW-1185">Reference proteome</keyword>
<evidence type="ECO:0000256" key="8">
    <source>
        <dbReference type="HAMAP-Rule" id="MF_01493"/>
    </source>
</evidence>
<feature type="short sequence motif" description="Q motif" evidence="9">
    <location>
        <begin position="2"/>
        <end position="30"/>
    </location>
</feature>
<comment type="function">
    <text evidence="8">DEAD-box RNA helicase possibly involved in RNA degradation. Unwinds dsRNA in both 5'- and 3'-directions, has RNA-dependent ATPase activity.</text>
</comment>
<dbReference type="SMART" id="SM00487">
    <property type="entry name" value="DEXDc"/>
    <property type="match status" value="1"/>
</dbReference>
<dbReference type="CDD" id="cd18787">
    <property type="entry name" value="SF2_C_DEAD"/>
    <property type="match status" value="1"/>
</dbReference>
<evidence type="ECO:0000256" key="9">
    <source>
        <dbReference type="PROSITE-ProRule" id="PRU00552"/>
    </source>
</evidence>
<feature type="domain" description="Helicase C-terminal" evidence="12">
    <location>
        <begin position="214"/>
        <end position="375"/>
    </location>
</feature>
<evidence type="ECO:0000256" key="7">
    <source>
        <dbReference type="ARBA" id="ARBA00023016"/>
    </source>
</evidence>
<dbReference type="InterPro" id="IPR011545">
    <property type="entry name" value="DEAD/DEAH_box_helicase_dom"/>
</dbReference>
<dbReference type="EC" id="3.6.4.13" evidence="8"/>
<dbReference type="GO" id="GO:0016787">
    <property type="term" value="F:hydrolase activity"/>
    <property type="evidence" value="ECO:0007669"/>
    <property type="project" value="UniProtKB-KW"/>
</dbReference>
<dbReference type="InterPro" id="IPR027417">
    <property type="entry name" value="P-loop_NTPase"/>
</dbReference>
<dbReference type="SUPFAM" id="SSF52540">
    <property type="entry name" value="P-loop containing nucleoside triphosphate hydrolases"/>
    <property type="match status" value="1"/>
</dbReference>
<feature type="region of interest" description="Disordered" evidence="10">
    <location>
        <begin position="427"/>
        <end position="502"/>
    </location>
</feature>
<comment type="subcellular location">
    <subcellularLocation>
        <location evidence="8">Cytoplasm</location>
    </subcellularLocation>
</comment>
<evidence type="ECO:0000313" key="15">
    <source>
        <dbReference type="Proteomes" id="UP001389717"/>
    </source>
</evidence>
<dbReference type="InterPro" id="IPR044742">
    <property type="entry name" value="DEAD/DEAH_RhlB"/>
</dbReference>
<dbReference type="InterPro" id="IPR014001">
    <property type="entry name" value="Helicase_ATP-bd"/>
</dbReference>
<evidence type="ECO:0000259" key="13">
    <source>
        <dbReference type="PROSITE" id="PS51195"/>
    </source>
</evidence>
<dbReference type="InterPro" id="IPR030880">
    <property type="entry name" value="DEAD_helicase_CshA"/>
</dbReference>
<dbReference type="RefSeq" id="WP_341983672.1">
    <property type="nucleotide sequence ID" value="NZ_JBBYAF010000020.1"/>
</dbReference>
<dbReference type="CDD" id="cd00268">
    <property type="entry name" value="DEADc"/>
    <property type="match status" value="1"/>
</dbReference>
<keyword evidence="4 8" id="KW-0347">Helicase</keyword>